<organism evidence="2 3">
    <name type="scientific">Portunus trituberculatus</name>
    <name type="common">Swimming crab</name>
    <name type="synonym">Neptunus trituberculatus</name>
    <dbReference type="NCBI Taxonomy" id="210409"/>
    <lineage>
        <taxon>Eukaryota</taxon>
        <taxon>Metazoa</taxon>
        <taxon>Ecdysozoa</taxon>
        <taxon>Arthropoda</taxon>
        <taxon>Crustacea</taxon>
        <taxon>Multicrustacea</taxon>
        <taxon>Malacostraca</taxon>
        <taxon>Eumalacostraca</taxon>
        <taxon>Eucarida</taxon>
        <taxon>Decapoda</taxon>
        <taxon>Pleocyemata</taxon>
        <taxon>Brachyura</taxon>
        <taxon>Eubrachyura</taxon>
        <taxon>Portunoidea</taxon>
        <taxon>Portunidae</taxon>
        <taxon>Portuninae</taxon>
        <taxon>Portunus</taxon>
    </lineage>
</organism>
<comment type="caution">
    <text evidence="2">The sequence shown here is derived from an EMBL/GenBank/DDBJ whole genome shotgun (WGS) entry which is preliminary data.</text>
</comment>
<reference evidence="2 3" key="1">
    <citation type="submission" date="2019-05" db="EMBL/GenBank/DDBJ databases">
        <title>Another draft genome of Portunus trituberculatus and its Hox gene families provides insights of decapod evolution.</title>
        <authorList>
            <person name="Jeong J.-H."/>
            <person name="Song I."/>
            <person name="Kim S."/>
            <person name="Choi T."/>
            <person name="Kim D."/>
            <person name="Ryu S."/>
            <person name="Kim W."/>
        </authorList>
    </citation>
    <scope>NUCLEOTIDE SEQUENCE [LARGE SCALE GENOMIC DNA]</scope>
    <source>
        <tissue evidence="2">Muscle</tissue>
    </source>
</reference>
<keyword evidence="3" id="KW-1185">Reference proteome</keyword>
<gene>
    <name evidence="2" type="ORF">E2C01_063948</name>
</gene>
<keyword evidence="1" id="KW-0472">Membrane</keyword>
<evidence type="ECO:0000256" key="1">
    <source>
        <dbReference type="SAM" id="Phobius"/>
    </source>
</evidence>
<keyword evidence="1" id="KW-0812">Transmembrane</keyword>
<sequence length="127" mass="14304">MFVLHVRIPRDSVTPEVTSLIVTTHSACRCTSKVWEALSSFHLLAAQAILFIVVPILGPISSPKRIFGVRRHVVGFKPTHGCLPNPTLITLCTTPPPEIIANRSFQAPIEPHVLLRTHIQYRRFYCR</sequence>
<keyword evidence="1" id="KW-1133">Transmembrane helix</keyword>
<protein>
    <submittedName>
        <fullName evidence="2">Uncharacterized protein</fullName>
    </submittedName>
</protein>
<dbReference type="AlphaFoldDB" id="A0A5B7HKE9"/>
<evidence type="ECO:0000313" key="2">
    <source>
        <dbReference type="EMBL" id="MPC69717.1"/>
    </source>
</evidence>
<dbReference type="Proteomes" id="UP000324222">
    <property type="component" value="Unassembled WGS sequence"/>
</dbReference>
<dbReference type="EMBL" id="VSRR010029873">
    <property type="protein sequence ID" value="MPC69717.1"/>
    <property type="molecule type" value="Genomic_DNA"/>
</dbReference>
<evidence type="ECO:0000313" key="3">
    <source>
        <dbReference type="Proteomes" id="UP000324222"/>
    </source>
</evidence>
<proteinExistence type="predicted"/>
<name>A0A5B7HKE9_PORTR</name>
<feature type="transmembrane region" description="Helical" evidence="1">
    <location>
        <begin position="41"/>
        <end position="61"/>
    </location>
</feature>
<accession>A0A5B7HKE9</accession>